<sequence length="234" mass="26028">MPSLVRQREAVDEAQFRHYLNTLARAGDLSQLDIAKWSGRRDVRQNEAYDHVTPEQMLEKIRAAVGGDEMFGPLAELSKKVMIRRDEFARLVIPTAHTTDLGYCVHDYTASPCQLHLDCIQCEDLLCVKGDTEKAATLRQRLDEAQGLMRKAEAAASEAYSGSDRWIEHHRLTVERLSQLAKIKDDPSVPDGAVIQLSPPKTAFRTAHRAEDILSQPADEQAGLPADIKALMGG</sequence>
<keyword evidence="2" id="KW-1185">Reference proteome</keyword>
<dbReference type="EMBL" id="JAJHPV010000009">
    <property type="protein sequence ID" value="MCC6070537.1"/>
    <property type="molecule type" value="Genomic_DNA"/>
</dbReference>
<dbReference type="RefSeq" id="WP_229431454.1">
    <property type="nucleotide sequence ID" value="NZ_JAJHPV010000009.1"/>
</dbReference>
<evidence type="ECO:0000313" key="2">
    <source>
        <dbReference type="Proteomes" id="UP001198701"/>
    </source>
</evidence>
<accession>A0ABS8IPK6</accession>
<comment type="caution">
    <text evidence="1">The sequence shown here is derived from an EMBL/GenBank/DDBJ whole genome shotgun (WGS) entry which is preliminary data.</text>
</comment>
<reference evidence="1 2" key="1">
    <citation type="submission" date="2021-11" db="EMBL/GenBank/DDBJ databases">
        <authorList>
            <person name="Huq M.A."/>
        </authorList>
    </citation>
    <scope>NUCLEOTIDE SEQUENCE [LARGE SCALE GENOMIC DNA]</scope>
    <source>
        <strain evidence="1 2">MAHUQ-52</strain>
    </source>
</reference>
<dbReference type="Proteomes" id="UP001198701">
    <property type="component" value="Unassembled WGS sequence"/>
</dbReference>
<evidence type="ECO:0008006" key="3">
    <source>
        <dbReference type="Google" id="ProtNLM"/>
    </source>
</evidence>
<protein>
    <recommendedName>
        <fullName evidence="3">Integrase</fullName>
    </recommendedName>
</protein>
<gene>
    <name evidence="1" type="ORF">LMJ30_06130</name>
</gene>
<proteinExistence type="predicted"/>
<name>A0ABS8IPK6_9BURK</name>
<evidence type="ECO:0000313" key="1">
    <source>
        <dbReference type="EMBL" id="MCC6070537.1"/>
    </source>
</evidence>
<organism evidence="1 2">
    <name type="scientific">Massilia agrisoli</name>
    <dbReference type="NCBI Taxonomy" id="2892444"/>
    <lineage>
        <taxon>Bacteria</taxon>
        <taxon>Pseudomonadati</taxon>
        <taxon>Pseudomonadota</taxon>
        <taxon>Betaproteobacteria</taxon>
        <taxon>Burkholderiales</taxon>
        <taxon>Oxalobacteraceae</taxon>
        <taxon>Telluria group</taxon>
        <taxon>Massilia</taxon>
    </lineage>
</organism>